<dbReference type="SMART" id="SM00408">
    <property type="entry name" value="IGc2"/>
    <property type="match status" value="1"/>
</dbReference>
<dbReference type="InterPro" id="IPR013783">
    <property type="entry name" value="Ig-like_fold"/>
</dbReference>
<keyword evidence="4" id="KW-1185">Reference proteome</keyword>
<dbReference type="EMBL" id="LR910049">
    <property type="protein sequence ID" value="CAD7254565.1"/>
    <property type="molecule type" value="Genomic_DNA"/>
</dbReference>
<dbReference type="SMART" id="SM00409">
    <property type="entry name" value="IG"/>
    <property type="match status" value="1"/>
</dbReference>
<name>A0A7R9AIB9_9CRUS</name>
<keyword evidence="1" id="KW-0812">Transmembrane</keyword>
<dbReference type="Gene3D" id="2.60.40.10">
    <property type="entry name" value="Immunoglobulins"/>
    <property type="match status" value="1"/>
</dbReference>
<dbReference type="EMBL" id="CAJPEV010010531">
    <property type="protein sequence ID" value="CAG0906012.1"/>
    <property type="molecule type" value="Genomic_DNA"/>
</dbReference>
<evidence type="ECO:0000313" key="4">
    <source>
        <dbReference type="Proteomes" id="UP000677054"/>
    </source>
</evidence>
<protein>
    <recommendedName>
        <fullName evidence="2">Ig-like domain-containing protein</fullName>
    </recommendedName>
</protein>
<evidence type="ECO:0000256" key="1">
    <source>
        <dbReference type="SAM" id="Phobius"/>
    </source>
</evidence>
<dbReference type="InterPro" id="IPR003599">
    <property type="entry name" value="Ig_sub"/>
</dbReference>
<dbReference type="SMART" id="SM00406">
    <property type="entry name" value="IGv"/>
    <property type="match status" value="1"/>
</dbReference>
<dbReference type="PROSITE" id="PS50835">
    <property type="entry name" value="IG_LIKE"/>
    <property type="match status" value="1"/>
</dbReference>
<feature type="domain" description="Ig-like" evidence="2">
    <location>
        <begin position="1"/>
        <end position="92"/>
    </location>
</feature>
<feature type="transmembrane region" description="Helical" evidence="1">
    <location>
        <begin position="126"/>
        <end position="145"/>
    </location>
</feature>
<reference evidence="3" key="1">
    <citation type="submission" date="2020-11" db="EMBL/GenBank/DDBJ databases">
        <authorList>
            <person name="Tran Van P."/>
        </authorList>
    </citation>
    <scope>NUCLEOTIDE SEQUENCE</scope>
</reference>
<accession>A0A7R9AIB9</accession>
<dbReference type="OrthoDB" id="10045578at2759"/>
<evidence type="ECO:0000259" key="2">
    <source>
        <dbReference type="PROSITE" id="PS50835"/>
    </source>
</evidence>
<organism evidence="3">
    <name type="scientific">Darwinula stevensoni</name>
    <dbReference type="NCBI Taxonomy" id="69355"/>
    <lineage>
        <taxon>Eukaryota</taxon>
        <taxon>Metazoa</taxon>
        <taxon>Ecdysozoa</taxon>
        <taxon>Arthropoda</taxon>
        <taxon>Crustacea</taxon>
        <taxon>Oligostraca</taxon>
        <taxon>Ostracoda</taxon>
        <taxon>Podocopa</taxon>
        <taxon>Podocopida</taxon>
        <taxon>Darwinulocopina</taxon>
        <taxon>Darwinuloidea</taxon>
        <taxon>Darwinulidae</taxon>
        <taxon>Darwinula</taxon>
    </lineage>
</organism>
<keyword evidence="1" id="KW-1133">Transmembrane helix</keyword>
<keyword evidence="1" id="KW-0472">Membrane</keyword>
<dbReference type="AlphaFoldDB" id="A0A7R9AIB9"/>
<dbReference type="InterPro" id="IPR036179">
    <property type="entry name" value="Ig-like_dom_sf"/>
</dbReference>
<sequence length="146" mass="15872">TVEVKAKESPQTKILEEGTTLTLTCSVEGDDAGDVRWRKDGGEVPARSEVEGEVTWSEVTRSEVTWSEVGDRVNATLRLVGLTVEDAGVYECHQGRAGDVVKFVVEVRETRRESKGETRWNWKMPAVAGGVAVSVVGVVLVVACVR</sequence>
<dbReference type="Pfam" id="PF13927">
    <property type="entry name" value="Ig_3"/>
    <property type="match status" value="1"/>
</dbReference>
<dbReference type="SUPFAM" id="SSF48726">
    <property type="entry name" value="Immunoglobulin"/>
    <property type="match status" value="1"/>
</dbReference>
<feature type="non-terminal residue" evidence="3">
    <location>
        <position position="146"/>
    </location>
</feature>
<dbReference type="Proteomes" id="UP000677054">
    <property type="component" value="Unassembled WGS sequence"/>
</dbReference>
<dbReference type="InterPro" id="IPR007110">
    <property type="entry name" value="Ig-like_dom"/>
</dbReference>
<dbReference type="InterPro" id="IPR013106">
    <property type="entry name" value="Ig_V-set"/>
</dbReference>
<proteinExistence type="predicted"/>
<evidence type="ECO:0000313" key="3">
    <source>
        <dbReference type="EMBL" id="CAD7254565.1"/>
    </source>
</evidence>
<gene>
    <name evidence="3" type="ORF">DSTB1V02_LOCUS14311</name>
</gene>
<dbReference type="InterPro" id="IPR003598">
    <property type="entry name" value="Ig_sub2"/>
</dbReference>